<organism evidence="1 2">
    <name type="scientific">Candidatus Methanomarinus sp</name>
    <dbReference type="NCBI Taxonomy" id="3386244"/>
    <lineage>
        <taxon>Archaea</taxon>
        <taxon>Methanobacteriati</taxon>
        <taxon>Methanobacteriota</taxon>
        <taxon>Stenosarchaea group</taxon>
        <taxon>Methanomicrobia</taxon>
        <taxon>Methanosarcinales</taxon>
        <taxon>ANME-2 cluster</taxon>
        <taxon>Candidatus Methanocomedenaceae</taxon>
        <taxon>Candidatus Methanomarinus</taxon>
    </lineage>
</organism>
<name>A0AC61S8U2_9EURY</name>
<protein>
    <submittedName>
        <fullName evidence="1">Restriction endonuclease</fullName>
    </submittedName>
</protein>
<dbReference type="EMBL" id="QYBA01000249">
    <property type="protein sequence ID" value="TKY91167.1"/>
    <property type="molecule type" value="Genomic_DNA"/>
</dbReference>
<evidence type="ECO:0000313" key="2">
    <source>
        <dbReference type="Proteomes" id="UP000315423"/>
    </source>
</evidence>
<sequence length="362" mass="42045">MDFIDEIKALSSRIPNVVANIKTEEATKNALVMPFINLLGYNVFNPTEVTPEFTADHGTKKGEKVDYAIYKDGCPIILIECKTIDSDLDKEHASQLFRYFNVCDAKVGILTNGIIYKFFSDLEATNKMDNKPFLEIDLLDIKEPLIEELKRFKKEAFNIDELTTVAIELKYTKEIKQILLTEMASPSEDFVKFFANKVYNGKITQNVRSNFVDITKNAFNQFINDMINERLNFAMSGDVVVESTNELINEKQKVKDNNRIITTEEEWQGYYIVKAILTEIIDPIRVSIRDTQRYCGILLDDNNRKPICRLYFNTKQKYIGIIDDEIDTKKEDRIPINELNEIYNLSDRLKNVVKWFDESEKK</sequence>
<proteinExistence type="predicted"/>
<accession>A0AC61S8U2</accession>
<keyword evidence="1" id="KW-0255">Endonuclease</keyword>
<keyword evidence="1" id="KW-0540">Nuclease</keyword>
<comment type="caution">
    <text evidence="1">The sequence shown here is derived from an EMBL/GenBank/DDBJ whole genome shotgun (WGS) entry which is preliminary data.</text>
</comment>
<dbReference type="Proteomes" id="UP000315423">
    <property type="component" value="Unassembled WGS sequence"/>
</dbReference>
<gene>
    <name evidence="1" type="ORF">C5S46_07275</name>
</gene>
<reference evidence="1" key="1">
    <citation type="submission" date="2018-09" db="EMBL/GenBank/DDBJ databases">
        <title>A genomic encyclopedia of anaerobic methanotrophic archaea.</title>
        <authorList>
            <person name="Skennerton C.T."/>
            <person name="Chadwick G.L."/>
            <person name="Laso-Perez R."/>
            <person name="Leu A.O."/>
            <person name="Speth D.R."/>
            <person name="Yu H."/>
            <person name="Morgan-Lang C."/>
            <person name="Hatzenpichler R."/>
            <person name="Goudeau D."/>
            <person name="Malmstrom R."/>
            <person name="Woyke T."/>
            <person name="Hallam S."/>
            <person name="Tyson G.W."/>
            <person name="Wegener G."/>
            <person name="Boetius A."/>
            <person name="Orphan V.J."/>
        </authorList>
    </citation>
    <scope>NUCLEOTIDE SEQUENCE</scope>
    <source>
        <strain evidence="1">CONS3730D10UFb2</strain>
    </source>
</reference>
<keyword evidence="1" id="KW-0378">Hydrolase</keyword>
<evidence type="ECO:0000313" key="1">
    <source>
        <dbReference type="EMBL" id="TKY91167.1"/>
    </source>
</evidence>